<dbReference type="EMBL" id="LNQE01001870">
    <property type="protein sequence ID" value="KUG03740.1"/>
    <property type="molecule type" value="Genomic_DNA"/>
</dbReference>
<dbReference type="PANTHER" id="PTHR33744:SF1">
    <property type="entry name" value="DNA-BINDING TRANSCRIPTIONAL ACTIVATOR ADER"/>
    <property type="match status" value="1"/>
</dbReference>
<accession>A0A0W8E550</accession>
<dbReference type="InterPro" id="IPR042070">
    <property type="entry name" value="PucR_C-HTH_sf"/>
</dbReference>
<name>A0A0W8E550_9ZZZZ</name>
<evidence type="ECO:0000313" key="2">
    <source>
        <dbReference type="EMBL" id="KUG03740.1"/>
    </source>
</evidence>
<protein>
    <submittedName>
        <fullName evidence="2">Regulator of polyketide synthase expression</fullName>
    </submittedName>
</protein>
<dbReference type="PANTHER" id="PTHR33744">
    <property type="entry name" value="CARBOHYDRATE DIACID REGULATOR"/>
    <property type="match status" value="1"/>
</dbReference>
<dbReference type="AlphaFoldDB" id="A0A0W8E550"/>
<organism evidence="2">
    <name type="scientific">hydrocarbon metagenome</name>
    <dbReference type="NCBI Taxonomy" id="938273"/>
    <lineage>
        <taxon>unclassified sequences</taxon>
        <taxon>metagenomes</taxon>
        <taxon>ecological metagenomes</taxon>
    </lineage>
</organism>
<gene>
    <name evidence="2" type="ORF">ASZ90_018883</name>
</gene>
<dbReference type="Gene3D" id="1.10.10.2840">
    <property type="entry name" value="PucR C-terminal helix-turn-helix domain"/>
    <property type="match status" value="1"/>
</dbReference>
<evidence type="ECO:0000259" key="1">
    <source>
        <dbReference type="Pfam" id="PF13556"/>
    </source>
</evidence>
<proteinExistence type="predicted"/>
<comment type="caution">
    <text evidence="2">The sequence shown here is derived from an EMBL/GenBank/DDBJ whole genome shotgun (WGS) entry which is preliminary data.</text>
</comment>
<dbReference type="InterPro" id="IPR025736">
    <property type="entry name" value="PucR_C-HTH_dom"/>
</dbReference>
<dbReference type="Pfam" id="PF13556">
    <property type="entry name" value="HTH_30"/>
    <property type="match status" value="1"/>
</dbReference>
<sequence length="401" mass="46098">MSLNFKISHYLLEGMLDDGLPFIGKYLENKIGKPVTITDATGRILYPDITDLAYKADDLFMAIPDGTDQPDFLSNDNCLYYPIHHNSNCSGYVIVENISQDNTAPALALLKESLLALKYYFHMHNEVVKNKEDFGQSLYENFFLSANVSIPDKLKMYEQKMDINNYYFVSILDMEESPPTLDWRMLRSSIYEIFKRDNSEYISSIIAPGRLVTILRANPKTSPMDIDPDWPGRDTLAVNKERIENKFNITYSQGLGRIYRPSGLLKSYQEACIAVALPRLTGQKRFIQNFSQLGVFSIIFSHDTETVKNYCLQVLGQVIEHDKKYGTDLVDTLRILLDNSCSWTTTANQMYVHVNTVYYRMFKVQKLLNVDFSLFETRLHLYTAIRAWDTLNTCNLIDGQG</sequence>
<dbReference type="InterPro" id="IPR051448">
    <property type="entry name" value="CdaR-like_regulators"/>
</dbReference>
<feature type="domain" description="PucR C-terminal helix-turn-helix" evidence="1">
    <location>
        <begin position="329"/>
        <end position="387"/>
    </location>
</feature>
<reference evidence="2" key="1">
    <citation type="journal article" date="2015" name="Proc. Natl. Acad. Sci. U.S.A.">
        <title>Networks of energetic and metabolic interactions define dynamics in microbial communities.</title>
        <authorList>
            <person name="Embree M."/>
            <person name="Liu J.K."/>
            <person name="Al-Bassam M.M."/>
            <person name="Zengler K."/>
        </authorList>
    </citation>
    <scope>NUCLEOTIDE SEQUENCE</scope>
</reference>